<gene>
    <name evidence="9" type="ORF">JDV02_001948</name>
</gene>
<dbReference type="AlphaFoldDB" id="A0A9Q8Q897"/>
<proteinExistence type="inferred from homology"/>
<reference evidence="9" key="1">
    <citation type="submission" date="2021-11" db="EMBL/GenBank/DDBJ databases">
        <title>Purpureocillium_takamizusanense_genome.</title>
        <authorList>
            <person name="Nguyen N.-H."/>
        </authorList>
    </citation>
    <scope>NUCLEOTIDE SEQUENCE</scope>
    <source>
        <strain evidence="9">PT3</strain>
    </source>
</reference>
<evidence type="ECO:0000313" key="9">
    <source>
        <dbReference type="EMBL" id="UNI15413.1"/>
    </source>
</evidence>
<dbReference type="SMART" id="SM00812">
    <property type="entry name" value="Alpha_L_fucos"/>
    <property type="match status" value="1"/>
</dbReference>
<evidence type="ECO:0000256" key="3">
    <source>
        <dbReference type="ARBA" id="ARBA00012662"/>
    </source>
</evidence>
<dbReference type="Proteomes" id="UP000829364">
    <property type="component" value="Chromosome 2"/>
</dbReference>
<dbReference type="RefSeq" id="XP_047838894.1">
    <property type="nucleotide sequence ID" value="XM_047982924.1"/>
</dbReference>
<keyword evidence="10" id="KW-1185">Reference proteome</keyword>
<feature type="signal peptide" evidence="7">
    <location>
        <begin position="1"/>
        <end position="18"/>
    </location>
</feature>
<feature type="domain" description="Glycoside hydrolase family 29 N-terminal" evidence="8">
    <location>
        <begin position="154"/>
        <end position="508"/>
    </location>
</feature>
<dbReference type="Pfam" id="PF01120">
    <property type="entry name" value="Alpha_L_fucos"/>
    <property type="match status" value="1"/>
</dbReference>
<dbReference type="InterPro" id="IPR057739">
    <property type="entry name" value="Glyco_hydro_29_N"/>
</dbReference>
<dbReference type="PANTHER" id="PTHR10030">
    <property type="entry name" value="ALPHA-L-FUCOSIDASE"/>
    <property type="match status" value="1"/>
</dbReference>
<dbReference type="Gene3D" id="3.20.20.80">
    <property type="entry name" value="Glycosidases"/>
    <property type="match status" value="1"/>
</dbReference>
<dbReference type="SUPFAM" id="SSF51445">
    <property type="entry name" value="(Trans)glycosidases"/>
    <property type="match status" value="1"/>
</dbReference>
<dbReference type="EC" id="3.2.1.51" evidence="3"/>
<dbReference type="InterPro" id="IPR016286">
    <property type="entry name" value="FUC_metazoa-typ"/>
</dbReference>
<protein>
    <recommendedName>
        <fullName evidence="3">alpha-L-fucosidase</fullName>
        <ecNumber evidence="3">3.2.1.51</ecNumber>
    </recommendedName>
</protein>
<dbReference type="GeneID" id="72063909"/>
<dbReference type="InterPro" id="IPR017853">
    <property type="entry name" value="GH"/>
</dbReference>
<evidence type="ECO:0000256" key="5">
    <source>
        <dbReference type="ARBA" id="ARBA00022801"/>
    </source>
</evidence>
<keyword evidence="6 9" id="KW-0326">Glycosidase</keyword>
<evidence type="ECO:0000313" key="10">
    <source>
        <dbReference type="Proteomes" id="UP000829364"/>
    </source>
</evidence>
<feature type="chain" id="PRO_5040198148" description="alpha-L-fucosidase" evidence="7">
    <location>
        <begin position="19"/>
        <end position="617"/>
    </location>
</feature>
<evidence type="ECO:0000256" key="7">
    <source>
        <dbReference type="SAM" id="SignalP"/>
    </source>
</evidence>
<dbReference type="EMBL" id="CP086355">
    <property type="protein sequence ID" value="UNI15413.1"/>
    <property type="molecule type" value="Genomic_DNA"/>
</dbReference>
<comment type="function">
    <text evidence="1">Alpha-L-fucosidase is responsible for hydrolyzing the alpha-1,6-linked fucose joined to the reducing-end N-acetylglucosamine of the carbohydrate moieties of glycoproteins.</text>
</comment>
<dbReference type="KEGG" id="ptkz:JDV02_001948"/>
<dbReference type="PRINTS" id="PR00741">
    <property type="entry name" value="GLHYDRLASE29"/>
</dbReference>
<organism evidence="9 10">
    <name type="scientific">Purpureocillium takamizusanense</name>
    <dbReference type="NCBI Taxonomy" id="2060973"/>
    <lineage>
        <taxon>Eukaryota</taxon>
        <taxon>Fungi</taxon>
        <taxon>Dikarya</taxon>
        <taxon>Ascomycota</taxon>
        <taxon>Pezizomycotina</taxon>
        <taxon>Sordariomycetes</taxon>
        <taxon>Hypocreomycetidae</taxon>
        <taxon>Hypocreales</taxon>
        <taxon>Ophiocordycipitaceae</taxon>
        <taxon>Purpureocillium</taxon>
    </lineage>
</organism>
<evidence type="ECO:0000256" key="1">
    <source>
        <dbReference type="ARBA" id="ARBA00004071"/>
    </source>
</evidence>
<keyword evidence="4 7" id="KW-0732">Signal</keyword>
<evidence type="ECO:0000256" key="6">
    <source>
        <dbReference type="ARBA" id="ARBA00023295"/>
    </source>
</evidence>
<dbReference type="GO" id="GO:0016139">
    <property type="term" value="P:glycoside catabolic process"/>
    <property type="evidence" value="ECO:0007669"/>
    <property type="project" value="TreeGrafter"/>
</dbReference>
<evidence type="ECO:0000256" key="4">
    <source>
        <dbReference type="ARBA" id="ARBA00022729"/>
    </source>
</evidence>
<evidence type="ECO:0000259" key="8">
    <source>
        <dbReference type="Pfam" id="PF01120"/>
    </source>
</evidence>
<comment type="similarity">
    <text evidence="2">Belongs to the glycosyl hydrolase 29 family.</text>
</comment>
<dbReference type="GO" id="GO:0006004">
    <property type="term" value="P:fucose metabolic process"/>
    <property type="evidence" value="ECO:0007669"/>
    <property type="project" value="InterPro"/>
</dbReference>
<evidence type="ECO:0000256" key="2">
    <source>
        <dbReference type="ARBA" id="ARBA00007951"/>
    </source>
</evidence>
<dbReference type="OrthoDB" id="4910814at2759"/>
<name>A0A9Q8Q897_9HYPO</name>
<dbReference type="GO" id="GO:0004560">
    <property type="term" value="F:alpha-L-fucosidase activity"/>
    <property type="evidence" value="ECO:0007669"/>
    <property type="project" value="UniProtKB-EC"/>
</dbReference>
<dbReference type="InterPro" id="IPR000933">
    <property type="entry name" value="Glyco_hydro_29"/>
</dbReference>
<dbReference type="PANTHER" id="PTHR10030:SF37">
    <property type="entry name" value="ALPHA-L-FUCOSIDASE-RELATED"/>
    <property type="match status" value="1"/>
</dbReference>
<sequence length="617" mass="68755">MFLSSLLTGSLLAALAHGAALTAEPAGDMMPRTDSRGPVLSIVAPNMTSKWLEKSDYVQIIEMFVENTDDREYVTAAHGLQISVKSSSLDTLVPGTLKRLAPKQSAIVQVGVKNKPGVKPGTACSADIVPEYRARHGGPAGKSAKVSGSCGIGDFEESVQSVQSHRSPDWFNDAKYGIFIHWGVYSAPAYGNVGDKENYAEWYWKWMNSKGDKTATYEYHLETYGKDFNYDDFFSNFTDKKFDPKAWVDLFSDAGAQYFVPTTKHHDGFALFNFSESISRRSSVHYGPKRDFIGDLFAAARKHQPHLRLGTYFSMPEWYNPAYKPYAKDSFLGGPPTNPYTGAELEYTGYVDVNDFVRDIQLPQMNTLAYEYSTDILWCDISGSPNNMTIMAAPWLNWARDHGRQVAFNSRCGLTGDFDTPEYTTNNETVEHKWESSRGMDPHSYGYNYQTPDDKYLTGENITRTLVDIVSKNGNFLLDIGPAHDGSIPEIMQKGLRDAGRWIKGHGEAIFNTRYWKVTPGLDPLRYTTTSDAFYIHHLGAPPASLSISEPVPYLPGDKVTVVGGSQHGKKVPVSWDGIGKLTLKLGDEIVKGDEYVWTFKIEYKSGDCTAPVTRNE</sequence>
<keyword evidence="5 9" id="KW-0378">Hydrolase</keyword>
<accession>A0A9Q8Q897</accession>